<comment type="similarity">
    <text evidence="2">Belongs to the ORC3 family.</text>
</comment>
<evidence type="ECO:0000256" key="7">
    <source>
        <dbReference type="ARBA" id="ARBA00023242"/>
    </source>
</evidence>
<dbReference type="GO" id="GO:0005656">
    <property type="term" value="C:nuclear pre-replicative complex"/>
    <property type="evidence" value="ECO:0007669"/>
    <property type="project" value="TreeGrafter"/>
</dbReference>
<keyword evidence="14" id="KW-1185">Reference proteome</keyword>
<evidence type="ECO:0000259" key="11">
    <source>
        <dbReference type="Pfam" id="PF18137"/>
    </source>
</evidence>
<evidence type="ECO:0000256" key="6">
    <source>
        <dbReference type="ARBA" id="ARBA00023125"/>
    </source>
</evidence>
<evidence type="ECO:0000256" key="2">
    <source>
        <dbReference type="ARBA" id="ARBA00010977"/>
    </source>
</evidence>
<keyword evidence="5" id="KW-0235">DNA replication</keyword>
<dbReference type="Proteomes" id="UP000075880">
    <property type="component" value="Unassembled WGS sequence"/>
</dbReference>
<evidence type="ECO:0000256" key="4">
    <source>
        <dbReference type="ARBA" id="ARBA00022553"/>
    </source>
</evidence>
<dbReference type="Pfam" id="PF07034">
    <property type="entry name" value="ORC3_N"/>
    <property type="match status" value="1"/>
</dbReference>
<name>A0AAG5DT35_ANOAO</name>
<evidence type="ECO:0000256" key="5">
    <source>
        <dbReference type="ARBA" id="ARBA00022705"/>
    </source>
</evidence>
<keyword evidence="6" id="KW-0238">DNA-binding</keyword>
<reference evidence="13" key="1">
    <citation type="submission" date="2024-04" db="UniProtKB">
        <authorList>
            <consortium name="EnsemblMetazoa"/>
        </authorList>
    </citation>
    <scope>IDENTIFICATION</scope>
    <source>
        <strain evidence="13">EBRO</strain>
    </source>
</reference>
<evidence type="ECO:0000259" key="10">
    <source>
        <dbReference type="Pfam" id="PF07034"/>
    </source>
</evidence>
<dbReference type="GO" id="GO:0005664">
    <property type="term" value="C:nuclear origin of replication recognition complex"/>
    <property type="evidence" value="ECO:0007669"/>
    <property type="project" value="InterPro"/>
</dbReference>
<feature type="domain" description="Origin recognition complex subunit 3 insertion" evidence="12">
    <location>
        <begin position="329"/>
        <end position="575"/>
    </location>
</feature>
<comment type="subunit">
    <text evidence="8">Component of ORC, a complex composed of at least 6 subunits: ORC1, ORC2, ORC3, ORC4, ORC5 and ORC6. ORC is regulated in a cell-cycle dependent manner. It is sequentially assembled at the exit from anaphase of mitosis and disassembled as cells enter S phase.</text>
</comment>
<dbReference type="AlphaFoldDB" id="A0AAG5DT35"/>
<comment type="function">
    <text evidence="9">Component of the origin recognition complex (ORC) that binds origins of replication. DNA-binding is ATP-dependent. The specific DNA sequences that define origins of replication have not been identified yet. ORC is required to assemble the pre-replication complex necessary to initiate DNA replication. Binds histone H3 and H4 trimethylation marks H3K9me3, H3K27me3 and H4K20me3.</text>
</comment>
<accession>A0AAG5DT35</accession>
<evidence type="ECO:0000256" key="9">
    <source>
        <dbReference type="ARBA" id="ARBA00045241"/>
    </source>
</evidence>
<proteinExistence type="inferred from homology"/>
<feature type="domain" description="Origin recognition complex subunit 3 winged helix C-terminal" evidence="11">
    <location>
        <begin position="589"/>
        <end position="698"/>
    </location>
</feature>
<sequence>MDTTNSVSKGVFVFNNGSTRTKERQKAPRCNSFLDAATTEQLWFRSYRKHWERVETMIFKIQSSSYGKILDDLLAFIENCYHSEDYESVLPTAALLTGINQIDHLSQIEKLADNIRNNTFSYVVVLQSRDGPSLKQAIETIVDGFVEEQPAEGSEAKVLRKNQLNLEVLKAWFLEKHDGLERKPNLTIILPDFELFSPLVLQDIILILNSHATYLPFVLVFGVATTVTTIHSVLPYHVTSKIKISIFQSEPSIANLNNILDKVLLTPYCPFHLSGKVFKLMLDIFLFYDFSVNGFVQGFKYTFIEHYFKNSLHALCTIVSDVDELHEMVNELSASELEHIRQLPSFRAFIESLQNPQEVVDNLTNDEHLKQSLPAMLVRVHNYWFTFHLALEILQALVKDLPKTPMGKQLRELYCLSASTDITELAEFKECIQLISFLSKEEMLQKVKNVLDIVLVYVSNNDQLSMEGCLIYDVAPIEKMANGLVALSDELAAASHEQILSNLQQDQKQHLLSPSMGRQELREKLLTAARQAKSESGVTRAIGRLVEYFVKNIFQRYLRPPNSRSVPLIELFLFNDSATVRQHIVGVPRAAVHTALNNPQHYLQCECCVLDEENSIVPSLPDVCIAYKLHLECGRMINLFDWLQAFRTVVEDETAEDQDRNIDPLTQARFTRAVADLKFLGFIKASKKKTDHVTRLTW</sequence>
<evidence type="ECO:0000256" key="1">
    <source>
        <dbReference type="ARBA" id="ARBA00004123"/>
    </source>
</evidence>
<protein>
    <recommendedName>
        <fullName evidence="3">Origin recognition complex subunit 3</fullName>
    </recommendedName>
</protein>
<dbReference type="InterPro" id="IPR045663">
    <property type="entry name" value="ORC3_ins"/>
</dbReference>
<keyword evidence="7" id="KW-0539">Nucleus</keyword>
<evidence type="ECO:0000256" key="8">
    <source>
        <dbReference type="ARBA" id="ARBA00026084"/>
    </source>
</evidence>
<evidence type="ECO:0000313" key="13">
    <source>
        <dbReference type="EnsemblMetazoa" id="ENSAATROPP013934"/>
    </source>
</evidence>
<dbReference type="Pfam" id="PF19675">
    <property type="entry name" value="ORC3_ins"/>
    <property type="match status" value="1"/>
</dbReference>
<evidence type="ECO:0000313" key="14">
    <source>
        <dbReference type="Proteomes" id="UP000075880"/>
    </source>
</evidence>
<dbReference type="InterPro" id="IPR040855">
    <property type="entry name" value="ORC_WH_C"/>
</dbReference>
<organism evidence="13 14">
    <name type="scientific">Anopheles atroparvus</name>
    <name type="common">European mosquito</name>
    <dbReference type="NCBI Taxonomy" id="41427"/>
    <lineage>
        <taxon>Eukaryota</taxon>
        <taxon>Metazoa</taxon>
        <taxon>Ecdysozoa</taxon>
        <taxon>Arthropoda</taxon>
        <taxon>Hexapoda</taxon>
        <taxon>Insecta</taxon>
        <taxon>Pterygota</taxon>
        <taxon>Neoptera</taxon>
        <taxon>Endopterygota</taxon>
        <taxon>Diptera</taxon>
        <taxon>Nematocera</taxon>
        <taxon>Culicoidea</taxon>
        <taxon>Culicidae</taxon>
        <taxon>Anophelinae</taxon>
        <taxon>Anopheles</taxon>
    </lineage>
</organism>
<dbReference type="EnsemblMetazoa" id="ENSAATROPT015843">
    <property type="protein sequence ID" value="ENSAATROPP013934"/>
    <property type="gene ID" value="ENSAATROPG012960"/>
</dbReference>
<dbReference type="InterPro" id="IPR045667">
    <property type="entry name" value="ORC3_N"/>
</dbReference>
<dbReference type="PANTHER" id="PTHR12748:SF0">
    <property type="entry name" value="ORIGIN RECOGNITION COMPLEX SUBUNIT 3"/>
    <property type="match status" value="1"/>
</dbReference>
<dbReference type="PANTHER" id="PTHR12748">
    <property type="entry name" value="ORIGIN RECOGNITION COMPLEX SUBUNIT 3"/>
    <property type="match status" value="1"/>
</dbReference>
<feature type="domain" description="Origin recognition complex subunit 3 N-terminal" evidence="10">
    <location>
        <begin position="3"/>
        <end position="315"/>
    </location>
</feature>
<dbReference type="GO" id="GO:0003688">
    <property type="term" value="F:DNA replication origin binding"/>
    <property type="evidence" value="ECO:0007669"/>
    <property type="project" value="TreeGrafter"/>
</dbReference>
<dbReference type="Pfam" id="PF18137">
    <property type="entry name" value="WHD_ORC"/>
    <property type="match status" value="1"/>
</dbReference>
<evidence type="ECO:0000256" key="3">
    <source>
        <dbReference type="ARBA" id="ARBA00019085"/>
    </source>
</evidence>
<keyword evidence="4" id="KW-0597">Phosphoprotein</keyword>
<comment type="subcellular location">
    <subcellularLocation>
        <location evidence="1">Nucleus</location>
    </subcellularLocation>
</comment>
<dbReference type="GO" id="GO:0031261">
    <property type="term" value="C:DNA replication preinitiation complex"/>
    <property type="evidence" value="ECO:0007669"/>
    <property type="project" value="TreeGrafter"/>
</dbReference>
<evidence type="ECO:0000259" key="12">
    <source>
        <dbReference type="Pfam" id="PF19675"/>
    </source>
</evidence>
<dbReference type="GO" id="GO:0006270">
    <property type="term" value="P:DNA replication initiation"/>
    <property type="evidence" value="ECO:0007669"/>
    <property type="project" value="TreeGrafter"/>
</dbReference>
<dbReference type="InterPro" id="IPR020795">
    <property type="entry name" value="ORC3"/>
</dbReference>
<dbReference type="CDD" id="cd20704">
    <property type="entry name" value="Orc3"/>
    <property type="match status" value="2"/>
</dbReference>